<dbReference type="EMBL" id="JAPEVA010000006">
    <property type="protein sequence ID" value="KAJ4411042.1"/>
    <property type="molecule type" value="Genomic_DNA"/>
</dbReference>
<accession>A0A9W8ZK93</accession>
<keyword evidence="1" id="KW-0812">Transmembrane</keyword>
<dbReference type="AlphaFoldDB" id="A0A9W8ZK93"/>
<keyword evidence="3" id="KW-1185">Reference proteome</keyword>
<keyword evidence="1" id="KW-0472">Membrane</keyword>
<organism evidence="2 3">
    <name type="scientific">Didymella pomorum</name>
    <dbReference type="NCBI Taxonomy" id="749634"/>
    <lineage>
        <taxon>Eukaryota</taxon>
        <taxon>Fungi</taxon>
        <taxon>Dikarya</taxon>
        <taxon>Ascomycota</taxon>
        <taxon>Pezizomycotina</taxon>
        <taxon>Dothideomycetes</taxon>
        <taxon>Pleosporomycetidae</taxon>
        <taxon>Pleosporales</taxon>
        <taxon>Pleosporineae</taxon>
        <taxon>Didymellaceae</taxon>
        <taxon>Didymella</taxon>
    </lineage>
</organism>
<proteinExistence type="predicted"/>
<dbReference type="Proteomes" id="UP001140510">
    <property type="component" value="Unassembled WGS sequence"/>
</dbReference>
<sequence length="110" mass="12013">MAELGVAVVDVADTLELFTDVAVVIATTLLFVALNAGQWSDQSASHALVTEELTAEEGTVQYFRDPVEVPFEYGTRHPWWLEVGNIALAVMVGGAFVVLRTADWECKTEL</sequence>
<protein>
    <submittedName>
        <fullName evidence="2">Uncharacterized protein</fullName>
    </submittedName>
</protein>
<gene>
    <name evidence="2" type="ORF">N0V91_001415</name>
</gene>
<evidence type="ECO:0000256" key="1">
    <source>
        <dbReference type="SAM" id="Phobius"/>
    </source>
</evidence>
<comment type="caution">
    <text evidence="2">The sequence shown here is derived from an EMBL/GenBank/DDBJ whole genome shotgun (WGS) entry which is preliminary data.</text>
</comment>
<evidence type="ECO:0000313" key="2">
    <source>
        <dbReference type="EMBL" id="KAJ4411042.1"/>
    </source>
</evidence>
<name>A0A9W8ZK93_9PLEO</name>
<reference evidence="2" key="1">
    <citation type="submission" date="2022-10" db="EMBL/GenBank/DDBJ databases">
        <title>Tapping the CABI collections for fungal endophytes: first genome assemblies for Collariella, Neodidymelliopsis, Ascochyta clinopodiicola, Didymella pomorum, Didymosphaeria variabile, Neocosmospora piperis and Neocucurbitaria cava.</title>
        <authorList>
            <person name="Hill R."/>
        </authorList>
    </citation>
    <scope>NUCLEOTIDE SEQUENCE</scope>
    <source>
        <strain evidence="2">IMI 355091</strain>
    </source>
</reference>
<evidence type="ECO:0000313" key="3">
    <source>
        <dbReference type="Proteomes" id="UP001140510"/>
    </source>
</evidence>
<keyword evidence="1" id="KW-1133">Transmembrane helix</keyword>
<feature type="transmembrane region" description="Helical" evidence="1">
    <location>
        <begin position="79"/>
        <end position="99"/>
    </location>
</feature>